<dbReference type="Proteomes" id="UP001230504">
    <property type="component" value="Unassembled WGS sequence"/>
</dbReference>
<feature type="compositionally biased region" description="Polar residues" evidence="1">
    <location>
        <begin position="1"/>
        <end position="15"/>
    </location>
</feature>
<feature type="region of interest" description="Disordered" evidence="1">
    <location>
        <begin position="1"/>
        <end position="27"/>
    </location>
</feature>
<dbReference type="RefSeq" id="XP_060417513.1">
    <property type="nucleotide sequence ID" value="XM_060557080.1"/>
</dbReference>
<keyword evidence="3" id="KW-1185">Reference proteome</keyword>
<gene>
    <name evidence="2" type="ORF">LY79DRAFT_543846</name>
</gene>
<comment type="caution">
    <text evidence="2">The sequence shown here is derived from an EMBL/GenBank/DDBJ whole genome shotgun (WGS) entry which is preliminary data.</text>
</comment>
<dbReference type="GeneID" id="85441320"/>
<evidence type="ECO:0000313" key="3">
    <source>
        <dbReference type="Proteomes" id="UP001230504"/>
    </source>
</evidence>
<reference evidence="2" key="1">
    <citation type="submission" date="2021-06" db="EMBL/GenBank/DDBJ databases">
        <title>Comparative genomics, transcriptomics and evolutionary studies reveal genomic signatures of adaptation to plant cell wall in hemibiotrophic fungi.</title>
        <authorList>
            <consortium name="DOE Joint Genome Institute"/>
            <person name="Baroncelli R."/>
            <person name="Diaz J.F."/>
            <person name="Benocci T."/>
            <person name="Peng M."/>
            <person name="Battaglia E."/>
            <person name="Haridas S."/>
            <person name="Andreopoulos W."/>
            <person name="Labutti K."/>
            <person name="Pangilinan J."/>
            <person name="Floch G.L."/>
            <person name="Makela M.R."/>
            <person name="Henrissat B."/>
            <person name="Grigoriev I.V."/>
            <person name="Crouch J.A."/>
            <person name="De Vries R.P."/>
            <person name="Sukno S.A."/>
            <person name="Thon M.R."/>
        </authorList>
    </citation>
    <scope>NUCLEOTIDE SEQUENCE</scope>
    <source>
        <strain evidence="2">CBS 125086</strain>
    </source>
</reference>
<name>A0AAD8V9M1_9PEZI</name>
<organism evidence="2 3">
    <name type="scientific">Colletotrichum navitas</name>
    <dbReference type="NCBI Taxonomy" id="681940"/>
    <lineage>
        <taxon>Eukaryota</taxon>
        <taxon>Fungi</taxon>
        <taxon>Dikarya</taxon>
        <taxon>Ascomycota</taxon>
        <taxon>Pezizomycotina</taxon>
        <taxon>Sordariomycetes</taxon>
        <taxon>Hypocreomycetidae</taxon>
        <taxon>Glomerellales</taxon>
        <taxon>Glomerellaceae</taxon>
        <taxon>Colletotrichum</taxon>
        <taxon>Colletotrichum graminicola species complex</taxon>
    </lineage>
</organism>
<dbReference type="AlphaFoldDB" id="A0AAD8V9M1"/>
<evidence type="ECO:0000256" key="1">
    <source>
        <dbReference type="SAM" id="MobiDB-lite"/>
    </source>
</evidence>
<proteinExistence type="predicted"/>
<accession>A0AAD8V9M1</accession>
<evidence type="ECO:0000313" key="2">
    <source>
        <dbReference type="EMBL" id="KAK1596660.1"/>
    </source>
</evidence>
<protein>
    <submittedName>
        <fullName evidence="2">Uncharacterized protein</fullName>
    </submittedName>
</protein>
<sequence>MYQLSDQLGTAITSSDKPRQEGTKGIYLRRTSSKPANIFALTCRHVCFISSEVGSRLSGKETLPSKPVIQLPERAYNRYMGSLETSRNRVTTAI</sequence>
<dbReference type="EMBL" id="JAHLJV010000011">
    <property type="protein sequence ID" value="KAK1596660.1"/>
    <property type="molecule type" value="Genomic_DNA"/>
</dbReference>